<keyword evidence="2" id="KW-1185">Reference proteome</keyword>
<dbReference type="Proteomes" id="UP000308891">
    <property type="component" value="Unassembled WGS sequence"/>
</dbReference>
<accession>A0A4T0UNL8</accession>
<evidence type="ECO:0000313" key="2">
    <source>
        <dbReference type="Proteomes" id="UP000308891"/>
    </source>
</evidence>
<evidence type="ECO:0000313" key="1">
    <source>
        <dbReference type="EMBL" id="TIC80340.1"/>
    </source>
</evidence>
<proteinExistence type="predicted"/>
<sequence length="139" mass="15486">MPATDADNYRHTRSDKSLRAWLFLAEEASDDPFVHGIYLANHSNVMLTNVEIEGGAVLTVGEEAVACGGGRPLFYRNVQPGEQVWVDRYDSFLDSDYLIQLTIKIKAAGLPDLVRTVATKGGKAYPVLLWSDQEWADER</sequence>
<name>A0A4T0UNL8_9NEIS</name>
<dbReference type="AlphaFoldDB" id="A0A4T0UNL8"/>
<comment type="caution">
    <text evidence="1">The sequence shown here is derived from an EMBL/GenBank/DDBJ whole genome shotgun (WGS) entry which is preliminary data.</text>
</comment>
<protein>
    <submittedName>
        <fullName evidence="1">Uncharacterized protein</fullName>
    </submittedName>
</protein>
<gene>
    <name evidence="1" type="ORF">E5K04_12620</name>
</gene>
<organism evidence="1 2">
    <name type="scientific">Crenobacter intestini</name>
    <dbReference type="NCBI Taxonomy" id="2563443"/>
    <lineage>
        <taxon>Bacteria</taxon>
        <taxon>Pseudomonadati</taxon>
        <taxon>Pseudomonadota</taxon>
        <taxon>Betaproteobacteria</taxon>
        <taxon>Neisseriales</taxon>
        <taxon>Neisseriaceae</taxon>
        <taxon>Crenobacter</taxon>
    </lineage>
</organism>
<dbReference type="EMBL" id="STGJ01000014">
    <property type="protein sequence ID" value="TIC80340.1"/>
    <property type="molecule type" value="Genomic_DNA"/>
</dbReference>
<reference evidence="1 2" key="1">
    <citation type="submission" date="2019-04" db="EMBL/GenBank/DDBJ databases">
        <title>Crenobacter sp. nov.</title>
        <authorList>
            <person name="Shi S."/>
        </authorList>
    </citation>
    <scope>NUCLEOTIDE SEQUENCE [LARGE SCALE GENOMIC DNA]</scope>
    <source>
        <strain evidence="1 2">GY 70310</strain>
    </source>
</reference>